<name>A0A2T0VAK9_9MICO</name>
<dbReference type="PANTHER" id="PTHR34047">
    <property type="entry name" value="NUCLEAR INTRON MATURASE 1, MITOCHONDRIAL-RELATED"/>
    <property type="match status" value="1"/>
</dbReference>
<dbReference type="SUPFAM" id="SSF56672">
    <property type="entry name" value="DNA/RNA polymerases"/>
    <property type="match status" value="1"/>
</dbReference>
<feature type="domain" description="Reverse transcriptase" evidence="10">
    <location>
        <begin position="54"/>
        <end position="297"/>
    </location>
</feature>
<dbReference type="GO" id="GO:0003723">
    <property type="term" value="F:RNA binding"/>
    <property type="evidence" value="ECO:0007669"/>
    <property type="project" value="InterPro"/>
</dbReference>
<gene>
    <name evidence="11" type="ORF">B0I08_10788</name>
</gene>
<evidence type="ECO:0000259" key="10">
    <source>
        <dbReference type="PROSITE" id="PS50878"/>
    </source>
</evidence>
<dbReference type="InterPro" id="IPR000477">
    <property type="entry name" value="RT_dom"/>
</dbReference>
<evidence type="ECO:0000256" key="1">
    <source>
        <dbReference type="ARBA" id="ARBA00012493"/>
    </source>
</evidence>
<evidence type="ECO:0000256" key="5">
    <source>
        <dbReference type="ARBA" id="ARBA00022842"/>
    </source>
</evidence>
<evidence type="ECO:0000256" key="7">
    <source>
        <dbReference type="ARBA" id="ARBA00023118"/>
    </source>
</evidence>
<dbReference type="CDD" id="cd03487">
    <property type="entry name" value="RT_Bac_retron_II"/>
    <property type="match status" value="1"/>
</dbReference>
<comment type="caution">
    <text evidence="11">The sequence shown here is derived from an EMBL/GenBank/DDBJ whole genome shotgun (WGS) entry which is preliminary data.</text>
</comment>
<dbReference type="PANTHER" id="PTHR34047:SF7">
    <property type="entry name" value="RNA-DIRECTED DNA POLYMERASE"/>
    <property type="match status" value="1"/>
</dbReference>
<dbReference type="InterPro" id="IPR000123">
    <property type="entry name" value="Reverse_transcriptase_msDNA"/>
</dbReference>
<evidence type="ECO:0000256" key="3">
    <source>
        <dbReference type="ARBA" id="ARBA00022695"/>
    </source>
</evidence>
<dbReference type="EMBL" id="PVTL01000007">
    <property type="protein sequence ID" value="PRY67193.1"/>
    <property type="molecule type" value="Genomic_DNA"/>
</dbReference>
<dbReference type="Proteomes" id="UP000237983">
    <property type="component" value="Unassembled WGS sequence"/>
</dbReference>
<keyword evidence="5" id="KW-0460">Magnesium</keyword>
<keyword evidence="12" id="KW-1185">Reference proteome</keyword>
<dbReference type="GO" id="GO:0051607">
    <property type="term" value="P:defense response to virus"/>
    <property type="evidence" value="ECO:0007669"/>
    <property type="project" value="UniProtKB-KW"/>
</dbReference>
<organism evidence="11 12">
    <name type="scientific">Glaciihabitans tibetensis</name>
    <dbReference type="NCBI Taxonomy" id="1266600"/>
    <lineage>
        <taxon>Bacteria</taxon>
        <taxon>Bacillati</taxon>
        <taxon>Actinomycetota</taxon>
        <taxon>Actinomycetes</taxon>
        <taxon>Micrococcales</taxon>
        <taxon>Microbacteriaceae</taxon>
        <taxon>Glaciihabitans</taxon>
    </lineage>
</organism>
<comment type="similarity">
    <text evidence="8">Belongs to the bacterial reverse transcriptase family.</text>
</comment>
<evidence type="ECO:0000313" key="11">
    <source>
        <dbReference type="EMBL" id="PRY67193.1"/>
    </source>
</evidence>
<sequence length="380" mass="42352">MTSAPHLNWARTVDFGAAPGIADAMFHRSEILRRTGAPVILSLKHLALSASVDYGFLLGVIRRSAPAYRAIRIPKNTGGFRDLLSPSESLMAVQRWILHEVLTHQPRHRNNFAYFPGVTARECAARHAGAKWMIKTDLHNYFPSITEKKVFEVFEGLGYSRLVAFELARLCTWTISQTPTAVTTVQQRARSSTGLPYPVMLEGVLPQGAPTSGALANASTFSLDEKLSDLAIKSNLVYTRYSDDMTFSSASPLDRDVARLVIRHIRTIVGKSGLELHDKKTKLIPHGARKIVLGMLITEDGVSVLPEQRRMIDLHIHAVGKFGPVAYATQRRFESVLSFVNHVEGWLAYLSHIDRDWTAQRRLAWNAALDRHHVSVMSLG</sequence>
<accession>A0A2T0VAK9</accession>
<keyword evidence="3" id="KW-0548">Nucleotidyltransferase</keyword>
<protein>
    <recommendedName>
        <fullName evidence="1">RNA-directed DNA polymerase</fullName>
        <ecNumber evidence="1">2.7.7.49</ecNumber>
    </recommendedName>
</protein>
<dbReference type="AlphaFoldDB" id="A0A2T0VAK9"/>
<keyword evidence="6 11" id="KW-0695">RNA-directed DNA polymerase</keyword>
<dbReference type="EC" id="2.7.7.49" evidence="1"/>
<comment type="catalytic activity">
    <reaction evidence="9">
        <text>DNA(n) + a 2'-deoxyribonucleoside 5'-triphosphate = DNA(n+1) + diphosphate</text>
        <dbReference type="Rhea" id="RHEA:22508"/>
        <dbReference type="Rhea" id="RHEA-COMP:17339"/>
        <dbReference type="Rhea" id="RHEA-COMP:17340"/>
        <dbReference type="ChEBI" id="CHEBI:33019"/>
        <dbReference type="ChEBI" id="CHEBI:61560"/>
        <dbReference type="ChEBI" id="CHEBI:173112"/>
        <dbReference type="EC" id="2.7.7.49"/>
    </reaction>
</comment>
<dbReference type="PROSITE" id="PS50878">
    <property type="entry name" value="RT_POL"/>
    <property type="match status" value="1"/>
</dbReference>
<dbReference type="Pfam" id="PF00078">
    <property type="entry name" value="RVT_1"/>
    <property type="match status" value="1"/>
</dbReference>
<evidence type="ECO:0000256" key="8">
    <source>
        <dbReference type="ARBA" id="ARBA00034120"/>
    </source>
</evidence>
<evidence type="ECO:0000313" key="12">
    <source>
        <dbReference type="Proteomes" id="UP000237983"/>
    </source>
</evidence>
<dbReference type="InterPro" id="IPR043502">
    <property type="entry name" value="DNA/RNA_pol_sf"/>
</dbReference>
<evidence type="ECO:0000256" key="2">
    <source>
        <dbReference type="ARBA" id="ARBA00022679"/>
    </source>
</evidence>
<proteinExistence type="inferred from homology"/>
<evidence type="ECO:0000256" key="9">
    <source>
        <dbReference type="ARBA" id="ARBA00048173"/>
    </source>
</evidence>
<dbReference type="PRINTS" id="PR00866">
    <property type="entry name" value="RNADNAPOLMS"/>
</dbReference>
<keyword evidence="4" id="KW-0479">Metal-binding</keyword>
<dbReference type="GO" id="GO:0003964">
    <property type="term" value="F:RNA-directed DNA polymerase activity"/>
    <property type="evidence" value="ECO:0007669"/>
    <property type="project" value="UniProtKB-KW"/>
</dbReference>
<dbReference type="InterPro" id="IPR051083">
    <property type="entry name" value="GrpII_Intron_Splice-Mob/Def"/>
</dbReference>
<dbReference type="GO" id="GO:0046872">
    <property type="term" value="F:metal ion binding"/>
    <property type="evidence" value="ECO:0007669"/>
    <property type="project" value="UniProtKB-KW"/>
</dbReference>
<keyword evidence="7" id="KW-0051">Antiviral defense</keyword>
<reference evidence="11 12" key="1">
    <citation type="submission" date="2018-03" db="EMBL/GenBank/DDBJ databases">
        <title>Genomic Encyclopedia of Type Strains, Phase III (KMG-III): the genomes of soil and plant-associated and newly described type strains.</title>
        <authorList>
            <person name="Whitman W."/>
        </authorList>
    </citation>
    <scope>NUCLEOTIDE SEQUENCE [LARGE SCALE GENOMIC DNA]</scope>
    <source>
        <strain evidence="11 12">CGMCC 1.12484</strain>
    </source>
</reference>
<keyword evidence="2" id="KW-0808">Transferase</keyword>
<evidence type="ECO:0000256" key="6">
    <source>
        <dbReference type="ARBA" id="ARBA00022918"/>
    </source>
</evidence>
<evidence type="ECO:0000256" key="4">
    <source>
        <dbReference type="ARBA" id="ARBA00022723"/>
    </source>
</evidence>